<evidence type="ECO:0000313" key="1">
    <source>
        <dbReference type="EMBL" id="RHZ76317.1"/>
    </source>
</evidence>
<comment type="caution">
    <text evidence="1">The sequence shown here is derived from an EMBL/GenBank/DDBJ whole genome shotgun (WGS) entry which is preliminary data.</text>
</comment>
<dbReference type="Proteomes" id="UP000266861">
    <property type="component" value="Unassembled WGS sequence"/>
</dbReference>
<evidence type="ECO:0000313" key="2">
    <source>
        <dbReference type="Proteomes" id="UP000266861"/>
    </source>
</evidence>
<sequence length="353" mass="40528">MEPHNNECVECGKLFAIFHKLKTDIPITLHDEKSALIVVDYKMKILPKSARETKEQFFGKKGWTLHSSNSSHQDIFFTVSSLHAVAESMKKKPEWVTIISDNGGHYCNSDLMMTNRERQKLPLIIEHAINRHAKLGFDISSGNDIETAISVICDRKKESMLKINYHWFEWSWPITGCLCARDISNLVPLPNDTGIQVKKLKKEHVKEQLESRGILKVDTNKKDLVKELEIELAKETLSKLSGHNNYQLNPFSSNDSCPSKSKNSIKNKKSILDERGGKCISKKVWYLLQGYFLEGNIDKSERHTAESMLFQLKKCVENGIFHEEEVPKLETIRNWISRYASQHRQEAAMASLK</sequence>
<organism evidence="1 2">
    <name type="scientific">Diversispora epigaea</name>
    <dbReference type="NCBI Taxonomy" id="1348612"/>
    <lineage>
        <taxon>Eukaryota</taxon>
        <taxon>Fungi</taxon>
        <taxon>Fungi incertae sedis</taxon>
        <taxon>Mucoromycota</taxon>
        <taxon>Glomeromycotina</taxon>
        <taxon>Glomeromycetes</taxon>
        <taxon>Diversisporales</taxon>
        <taxon>Diversisporaceae</taxon>
        <taxon>Diversispora</taxon>
    </lineage>
</organism>
<name>A0A397IMW0_9GLOM</name>
<dbReference type="EMBL" id="PQFF01000187">
    <property type="protein sequence ID" value="RHZ76317.1"/>
    <property type="molecule type" value="Genomic_DNA"/>
</dbReference>
<dbReference type="AlphaFoldDB" id="A0A397IMW0"/>
<protein>
    <submittedName>
        <fullName evidence="1">Uncharacterized protein</fullName>
    </submittedName>
</protein>
<gene>
    <name evidence="1" type="ORF">Glove_199g142</name>
</gene>
<keyword evidence="2" id="KW-1185">Reference proteome</keyword>
<reference evidence="1 2" key="1">
    <citation type="submission" date="2018-08" db="EMBL/GenBank/DDBJ databases">
        <title>Genome and evolution of the arbuscular mycorrhizal fungus Diversispora epigaea (formerly Glomus versiforme) and its bacterial endosymbionts.</title>
        <authorList>
            <person name="Sun X."/>
            <person name="Fei Z."/>
            <person name="Harrison M."/>
        </authorList>
    </citation>
    <scope>NUCLEOTIDE SEQUENCE [LARGE SCALE GENOMIC DNA]</scope>
    <source>
        <strain evidence="1 2">IT104</strain>
    </source>
</reference>
<proteinExistence type="predicted"/>
<accession>A0A397IMW0</accession>